<organism evidence="3 4">
    <name type="scientific">Candidatus Magnetobacterium casense</name>
    <dbReference type="NCBI Taxonomy" id="1455061"/>
    <lineage>
        <taxon>Bacteria</taxon>
        <taxon>Pseudomonadati</taxon>
        <taxon>Nitrospirota</taxon>
        <taxon>Thermodesulfovibrionia</taxon>
        <taxon>Thermodesulfovibrionales</taxon>
        <taxon>Candidatus Magnetobacteriaceae</taxon>
        <taxon>Candidatus Magnetobacterium</taxon>
    </lineage>
</organism>
<reference evidence="3 4" key="1">
    <citation type="journal article" date="2020" name="J Geophys Res Biogeosci">
        <title>Magnetotaxis as an Adaptation to Enable Bacterial Shuttling of Microbial Sulfur and Sulfur Cycling Across Aquatic Oxic#Anoxic Interfaces.</title>
        <authorList>
            <person name="Li J."/>
            <person name="Liu P."/>
            <person name="Wang J."/>
            <person name="Roberts A.P."/>
            <person name="Pan Y."/>
        </authorList>
    </citation>
    <scope>NUCLEOTIDE SEQUENCE [LARGE SCALE GENOMIC DNA]</scope>
    <source>
        <strain evidence="3 4">MYR-1_YQ</strain>
    </source>
</reference>
<protein>
    <submittedName>
        <fullName evidence="3">Gfo/Idh/MocA family oxidoreductase</fullName>
    </submittedName>
</protein>
<dbReference type="InterPro" id="IPR000683">
    <property type="entry name" value="Gfo/Idh/MocA-like_OxRdtase_N"/>
</dbReference>
<dbReference type="InterPro" id="IPR055170">
    <property type="entry name" value="GFO_IDH_MocA-like_dom"/>
</dbReference>
<dbReference type="EMBL" id="JABXWD010000077">
    <property type="protein sequence ID" value="MBV6341157.1"/>
    <property type="molecule type" value="Genomic_DNA"/>
</dbReference>
<evidence type="ECO:0000313" key="4">
    <source>
        <dbReference type="Proteomes" id="UP001196980"/>
    </source>
</evidence>
<dbReference type="RefSeq" id="WP_218251782.1">
    <property type="nucleotide sequence ID" value="NZ_JABXWD010000077.1"/>
</dbReference>
<accession>A0ABS6RWZ7</accession>
<dbReference type="Pfam" id="PF22725">
    <property type="entry name" value="GFO_IDH_MocA_C3"/>
    <property type="match status" value="1"/>
</dbReference>
<dbReference type="Proteomes" id="UP001196980">
    <property type="component" value="Unassembled WGS sequence"/>
</dbReference>
<evidence type="ECO:0000313" key="3">
    <source>
        <dbReference type="EMBL" id="MBV6341157.1"/>
    </source>
</evidence>
<feature type="domain" description="GFO/IDH/MocA-like oxidoreductase" evidence="2">
    <location>
        <begin position="173"/>
        <end position="241"/>
    </location>
</feature>
<evidence type="ECO:0000259" key="1">
    <source>
        <dbReference type="Pfam" id="PF01408"/>
    </source>
</evidence>
<dbReference type="Pfam" id="PF01408">
    <property type="entry name" value="GFO_IDH_MocA"/>
    <property type="match status" value="1"/>
</dbReference>
<keyword evidence="4" id="KW-1185">Reference proteome</keyword>
<comment type="caution">
    <text evidence="3">The sequence shown here is derived from an EMBL/GenBank/DDBJ whole genome shotgun (WGS) entry which is preliminary data.</text>
</comment>
<name>A0ABS6RWZ7_9BACT</name>
<sequence>MESALSTERRTSALRAGVIGVGYFGRHHCRILAGLDGVVLSAISDTNRQALEDALRNHAGDHSPLSTNTDYRQILPLVDAVVIATPTATHCPIALECLRAGKHVFIEKPISSTLQEADAIIQEAHSRGLITQVGHVERYNPAFLRAQSLIDVALCIETERCSPLIERAFNIDVTLDLMIHDIDLVLSIARSKARSVKAVGARVLTQKTDMARAWIEFDSGLNAVLTTSRLYPHKKRTLKVFQRENSLSVDLHNITLTRYFKDGTSIATEDIAVERSEPLQRELMDFVNCIRDNRQPPVTAGQARYALELTLLIDNVIKENKAYESLMI</sequence>
<feature type="domain" description="Gfo/Idh/MocA-like oxidoreductase N-terminal" evidence="1">
    <location>
        <begin position="14"/>
        <end position="135"/>
    </location>
</feature>
<evidence type="ECO:0000259" key="2">
    <source>
        <dbReference type="Pfam" id="PF22725"/>
    </source>
</evidence>
<dbReference type="PANTHER" id="PTHR43377:SF1">
    <property type="entry name" value="BILIVERDIN REDUCTASE A"/>
    <property type="match status" value="1"/>
</dbReference>
<dbReference type="PANTHER" id="PTHR43377">
    <property type="entry name" value="BILIVERDIN REDUCTASE A"/>
    <property type="match status" value="1"/>
</dbReference>
<dbReference type="InterPro" id="IPR051450">
    <property type="entry name" value="Gfo/Idh/MocA_Oxidoreductases"/>
</dbReference>
<proteinExistence type="predicted"/>
<gene>
    <name evidence="3" type="ORF">HWQ67_06120</name>
</gene>